<dbReference type="EMBL" id="JAJFAZ020000002">
    <property type="protein sequence ID" value="KAI5346551.1"/>
    <property type="molecule type" value="Genomic_DNA"/>
</dbReference>
<dbReference type="Proteomes" id="UP001054821">
    <property type="component" value="Chromosome 2"/>
</dbReference>
<proteinExistence type="predicted"/>
<evidence type="ECO:0000256" key="1">
    <source>
        <dbReference type="SAM" id="MobiDB-lite"/>
    </source>
</evidence>
<dbReference type="AlphaFoldDB" id="A0AAD4ZIA6"/>
<evidence type="ECO:0000313" key="3">
    <source>
        <dbReference type="Proteomes" id="UP001054821"/>
    </source>
</evidence>
<organism evidence="2 3">
    <name type="scientific">Prunus dulcis</name>
    <name type="common">Almond</name>
    <name type="synonym">Amygdalus dulcis</name>
    <dbReference type="NCBI Taxonomy" id="3755"/>
    <lineage>
        <taxon>Eukaryota</taxon>
        <taxon>Viridiplantae</taxon>
        <taxon>Streptophyta</taxon>
        <taxon>Embryophyta</taxon>
        <taxon>Tracheophyta</taxon>
        <taxon>Spermatophyta</taxon>
        <taxon>Magnoliopsida</taxon>
        <taxon>eudicotyledons</taxon>
        <taxon>Gunneridae</taxon>
        <taxon>Pentapetalae</taxon>
        <taxon>rosids</taxon>
        <taxon>fabids</taxon>
        <taxon>Rosales</taxon>
        <taxon>Rosaceae</taxon>
        <taxon>Amygdaloideae</taxon>
        <taxon>Amygdaleae</taxon>
        <taxon>Prunus</taxon>
    </lineage>
</organism>
<evidence type="ECO:0000313" key="2">
    <source>
        <dbReference type="EMBL" id="KAI5346551.1"/>
    </source>
</evidence>
<protein>
    <submittedName>
        <fullName evidence="2">Uncharacterized protein</fullName>
    </submittedName>
</protein>
<reference evidence="2 3" key="1">
    <citation type="journal article" date="2022" name="G3 (Bethesda)">
        <title>Whole-genome sequence and methylome profiling of the almond [Prunus dulcis (Mill.) D.A. Webb] cultivar 'Nonpareil'.</title>
        <authorList>
            <person name="D'Amico-Willman K.M."/>
            <person name="Ouma W.Z."/>
            <person name="Meulia T."/>
            <person name="Sideli G.M."/>
            <person name="Gradziel T.M."/>
            <person name="Fresnedo-Ramirez J."/>
        </authorList>
    </citation>
    <scope>NUCLEOTIDE SEQUENCE [LARGE SCALE GENOMIC DNA]</scope>
    <source>
        <strain evidence="2">Clone GOH B32 T37-40</strain>
    </source>
</reference>
<keyword evidence="3" id="KW-1185">Reference proteome</keyword>
<feature type="region of interest" description="Disordered" evidence="1">
    <location>
        <begin position="64"/>
        <end position="83"/>
    </location>
</feature>
<name>A0AAD4ZIA6_PRUDU</name>
<gene>
    <name evidence="2" type="ORF">L3X38_014430</name>
</gene>
<accession>A0AAD4ZIA6</accession>
<sequence length="83" mass="9402">MLRPMLGGMLPLNSLSFRAVAQLDWNFPFQHVVTKSEMLQSEQMINLLWNLARQAVVSKVDEPKKGNMVPCKSEPSRFKAATL</sequence>
<comment type="caution">
    <text evidence="2">The sequence shown here is derived from an EMBL/GenBank/DDBJ whole genome shotgun (WGS) entry which is preliminary data.</text>
</comment>